<dbReference type="PIRSF" id="PIRSF037263">
    <property type="entry name" value="DUF951_bac"/>
    <property type="match status" value="1"/>
</dbReference>
<keyword evidence="2" id="KW-1185">Reference proteome</keyword>
<dbReference type="Pfam" id="PF06107">
    <property type="entry name" value="DUF951"/>
    <property type="match status" value="1"/>
</dbReference>
<sequence length="69" mass="7652">MDLHIKDVVELKKTHPCGSKQWEITRVGMDIKLKCLGCGHELMLPRSKVEKSIKKILPASGEVKGGTPK</sequence>
<dbReference type="RefSeq" id="WP_187014116.1">
    <property type="nucleotide sequence ID" value="NZ_JACOQI010000003.1"/>
</dbReference>
<reference evidence="1" key="1">
    <citation type="submission" date="2020-08" db="EMBL/GenBank/DDBJ databases">
        <title>Genome public.</title>
        <authorList>
            <person name="Liu C."/>
            <person name="Sun Q."/>
        </authorList>
    </citation>
    <scope>NUCLEOTIDE SEQUENCE</scope>
    <source>
        <strain evidence="1">BX15</strain>
    </source>
</reference>
<proteinExistence type="predicted"/>
<comment type="caution">
    <text evidence="1">The sequence shown here is derived from an EMBL/GenBank/DDBJ whole genome shotgun (WGS) entry which is preliminary data.</text>
</comment>
<dbReference type="PANTHER" id="PTHR38455:SF1">
    <property type="entry name" value="DUF951 DOMAIN-CONTAINING PROTEIN"/>
    <property type="match status" value="1"/>
</dbReference>
<dbReference type="EMBL" id="JACOQI010000003">
    <property type="protein sequence ID" value="MBC5769777.1"/>
    <property type="molecule type" value="Genomic_DNA"/>
</dbReference>
<dbReference type="Proteomes" id="UP000620327">
    <property type="component" value="Unassembled WGS sequence"/>
</dbReference>
<gene>
    <name evidence="1" type="ORF">H8Z83_05480</name>
</gene>
<accession>A0A923SA92</accession>
<evidence type="ECO:0000313" key="1">
    <source>
        <dbReference type="EMBL" id="MBC5769777.1"/>
    </source>
</evidence>
<dbReference type="InterPro" id="IPR009296">
    <property type="entry name" value="DUF951"/>
</dbReference>
<name>A0A923SA92_9FIRM</name>
<evidence type="ECO:0000313" key="2">
    <source>
        <dbReference type="Proteomes" id="UP000620327"/>
    </source>
</evidence>
<protein>
    <submittedName>
        <fullName evidence="1">DUF951 domain-containing protein</fullName>
    </submittedName>
</protein>
<dbReference type="PANTHER" id="PTHR38455">
    <property type="entry name" value="HYPOTHETICAL CYTOSOLIC PROTEIN"/>
    <property type="match status" value="1"/>
</dbReference>
<dbReference type="AlphaFoldDB" id="A0A923SA92"/>
<organism evidence="1 2">
    <name type="scientific">Dysosmobacter segnis</name>
    <dbReference type="NCBI Taxonomy" id="2763042"/>
    <lineage>
        <taxon>Bacteria</taxon>
        <taxon>Bacillati</taxon>
        <taxon>Bacillota</taxon>
        <taxon>Clostridia</taxon>
        <taxon>Eubacteriales</taxon>
        <taxon>Oscillospiraceae</taxon>
        <taxon>Dysosmobacter</taxon>
    </lineage>
</organism>